<sequence length="132" mass="14720">MILDIEKLPESVQKARFETTFEGLDLVTHRFPSTSPDRGKPHVETWKRDRQIGQGVFGPVWLETCPSGGIGSKIRAVKEIKTTVSGQRDFHEDETGQDPLATADLGSYAQEEENGLVGKHHVCLESTVFRQT</sequence>
<comment type="caution">
    <text evidence="1">The sequence shown here is derived from an EMBL/GenBank/DDBJ whole genome shotgun (WGS) entry which is preliminary data.</text>
</comment>
<dbReference type="Proteomes" id="UP001239445">
    <property type="component" value="Unassembled WGS sequence"/>
</dbReference>
<gene>
    <name evidence="1" type="ORF">QBC47DRAFT_434247</name>
</gene>
<evidence type="ECO:0000313" key="2">
    <source>
        <dbReference type="Proteomes" id="UP001239445"/>
    </source>
</evidence>
<protein>
    <recommendedName>
        <fullName evidence="3">Protein kinase domain-containing protein</fullName>
    </recommendedName>
</protein>
<reference evidence="1" key="1">
    <citation type="submission" date="2023-06" db="EMBL/GenBank/DDBJ databases">
        <title>Genome-scale phylogeny and comparative genomics of the fungal order Sordariales.</title>
        <authorList>
            <consortium name="Lawrence Berkeley National Laboratory"/>
            <person name="Hensen N."/>
            <person name="Bonometti L."/>
            <person name="Westerberg I."/>
            <person name="Brannstrom I.O."/>
            <person name="Guillou S."/>
            <person name="Cros-Aarteil S."/>
            <person name="Calhoun S."/>
            <person name="Haridas S."/>
            <person name="Kuo A."/>
            <person name="Mondo S."/>
            <person name="Pangilinan J."/>
            <person name="Riley R."/>
            <person name="Labutti K."/>
            <person name="Andreopoulos B."/>
            <person name="Lipzen A."/>
            <person name="Chen C."/>
            <person name="Yanf M."/>
            <person name="Daum C."/>
            <person name="Ng V."/>
            <person name="Clum A."/>
            <person name="Steindorff A."/>
            <person name="Ohm R."/>
            <person name="Martin F."/>
            <person name="Silar P."/>
            <person name="Natvig D."/>
            <person name="Lalanne C."/>
            <person name="Gautier V."/>
            <person name="Ament-Velasquez S.L."/>
            <person name="Kruys A."/>
            <person name="Hutchinson M.I."/>
            <person name="Powell A.J."/>
            <person name="Barry K."/>
            <person name="Miller A.N."/>
            <person name="Grigoriev I.V."/>
            <person name="Debuchy R."/>
            <person name="Gladieux P."/>
            <person name="Thoren M.H."/>
            <person name="Johannesson H."/>
        </authorList>
    </citation>
    <scope>NUCLEOTIDE SEQUENCE</scope>
    <source>
        <strain evidence="1">PSN4</strain>
    </source>
</reference>
<keyword evidence="2" id="KW-1185">Reference proteome</keyword>
<dbReference type="AlphaFoldDB" id="A0AAJ0F7M7"/>
<accession>A0AAJ0F7M7</accession>
<name>A0AAJ0F7M7_9PEZI</name>
<organism evidence="1 2">
    <name type="scientific">Echria macrotheca</name>
    <dbReference type="NCBI Taxonomy" id="438768"/>
    <lineage>
        <taxon>Eukaryota</taxon>
        <taxon>Fungi</taxon>
        <taxon>Dikarya</taxon>
        <taxon>Ascomycota</taxon>
        <taxon>Pezizomycotina</taxon>
        <taxon>Sordariomycetes</taxon>
        <taxon>Sordariomycetidae</taxon>
        <taxon>Sordariales</taxon>
        <taxon>Schizotheciaceae</taxon>
        <taxon>Echria</taxon>
    </lineage>
</organism>
<dbReference type="EMBL" id="MU839842">
    <property type="protein sequence ID" value="KAK1751335.1"/>
    <property type="molecule type" value="Genomic_DNA"/>
</dbReference>
<evidence type="ECO:0000313" key="1">
    <source>
        <dbReference type="EMBL" id="KAK1751335.1"/>
    </source>
</evidence>
<proteinExistence type="predicted"/>
<evidence type="ECO:0008006" key="3">
    <source>
        <dbReference type="Google" id="ProtNLM"/>
    </source>
</evidence>